<dbReference type="AlphaFoldDB" id="A0A1Q8CUW7"/>
<name>A0A1Q8CUW7_9PSEU</name>
<evidence type="ECO:0000256" key="2">
    <source>
        <dbReference type="ARBA" id="ARBA00023315"/>
    </source>
</evidence>
<dbReference type="Gene3D" id="3.40.630.30">
    <property type="match status" value="2"/>
</dbReference>
<dbReference type="GO" id="GO:0034069">
    <property type="term" value="F:aminoglycoside N-acetyltransferase activity"/>
    <property type="evidence" value="ECO:0007669"/>
    <property type="project" value="TreeGrafter"/>
</dbReference>
<sequence length="408" mass="44045">MSPARATEFDVRVLEDAELRTANTIFNEAVHEQPPNDEKWATTRKFYEPGRTFGAFAGDTMIGTTTSLTSALTVPGGAVLPMAAVTGVAVRTDHRRRGALTGLMREQLAAVARGGEVFAALHASEATIYGRFGYGIGTLAHIVRARPARARMRPEVPTTGTMRLLTQDEALTLLPEAYSRMLGAWPGMMGRGPSWWALCYERRLRHEYFRVAAHHGADGAIDGFLQYRPSEQAPADPRDGVGLVVYDFVAADQAVANDLWRFLLDIDLVDHLTAYQRPTDEPLAAALVDSTAVRSELDDDLWLRLVDVPAALSARAYGPADPVVVEVVDPLLPANTGTYVVGAAGAERTEAPAALTVDPEALAMLYLGAWRPSQLAGIGRVTVHDPAALPAADRLFGTERAAWCGSLF</sequence>
<dbReference type="Pfam" id="PF17668">
    <property type="entry name" value="Acetyltransf_17"/>
    <property type="match status" value="1"/>
</dbReference>
<dbReference type="Gene3D" id="3.30.1050.10">
    <property type="entry name" value="SCP2 sterol-binding domain"/>
    <property type="match status" value="1"/>
</dbReference>
<feature type="domain" description="Enhanced intracellular survival protein" evidence="4">
    <location>
        <begin position="308"/>
        <end position="404"/>
    </location>
</feature>
<dbReference type="STRING" id="1912961.BU204_07950"/>
<evidence type="ECO:0000256" key="3">
    <source>
        <dbReference type="HAMAP-Rule" id="MF_01812"/>
    </source>
</evidence>
<proteinExistence type="inferred from homology"/>
<dbReference type="OrthoDB" id="8399956at2"/>
<evidence type="ECO:0000259" key="5">
    <source>
        <dbReference type="Pfam" id="PF17668"/>
    </source>
</evidence>
<dbReference type="Proteomes" id="UP000185596">
    <property type="component" value="Unassembled WGS sequence"/>
</dbReference>
<evidence type="ECO:0000259" key="4">
    <source>
        <dbReference type="Pfam" id="PF13530"/>
    </source>
</evidence>
<keyword evidence="2 3" id="KW-0012">Acyltransferase</keyword>
<dbReference type="SUPFAM" id="SSF55729">
    <property type="entry name" value="Acyl-CoA N-acyltransferases (Nat)"/>
    <property type="match status" value="1"/>
</dbReference>
<accession>A0A1Q8CUW7</accession>
<feature type="domain" description="Eis-like acetyltransferase" evidence="5">
    <location>
        <begin position="187"/>
        <end position="295"/>
    </location>
</feature>
<evidence type="ECO:0000256" key="1">
    <source>
        <dbReference type="ARBA" id="ARBA00022679"/>
    </source>
</evidence>
<feature type="active site" description="Proton donor" evidence="3">
    <location>
        <position position="129"/>
    </location>
</feature>
<dbReference type="InterPro" id="IPR036527">
    <property type="entry name" value="SCP2_sterol-bd_dom_sf"/>
</dbReference>
<reference evidence="6 7" key="1">
    <citation type="submission" date="2016-12" db="EMBL/GenBank/DDBJ databases">
        <title>The draft genome sequence of Actinophytocola sp. 11-183.</title>
        <authorList>
            <person name="Wang W."/>
            <person name="Yuan L."/>
        </authorList>
    </citation>
    <scope>NUCLEOTIDE SEQUENCE [LARGE SCALE GENOMIC DNA]</scope>
    <source>
        <strain evidence="6 7">11-183</strain>
    </source>
</reference>
<comment type="similarity">
    <text evidence="3">Belongs to the acetyltransferase Eis family.</text>
</comment>
<feature type="active site" description="Proton acceptor; via carboxylate" evidence="3">
    <location>
        <position position="408"/>
    </location>
</feature>
<feature type="binding site" evidence="3">
    <location>
        <begin position="96"/>
        <end position="101"/>
    </location>
    <ligand>
        <name>acetyl-CoA</name>
        <dbReference type="ChEBI" id="CHEBI:57288"/>
    </ligand>
</feature>
<dbReference type="InterPro" id="IPR016181">
    <property type="entry name" value="Acyl_CoA_acyltransferase"/>
</dbReference>
<dbReference type="InterPro" id="IPR051554">
    <property type="entry name" value="Acetyltransferase_Eis"/>
</dbReference>
<dbReference type="Pfam" id="PF13530">
    <property type="entry name" value="SCP2_2"/>
    <property type="match status" value="1"/>
</dbReference>
<keyword evidence="7" id="KW-1185">Reference proteome</keyword>
<dbReference type="PANTHER" id="PTHR37817">
    <property type="entry name" value="N-ACETYLTRANSFERASE EIS"/>
    <property type="match status" value="1"/>
</dbReference>
<organism evidence="6 7">
    <name type="scientific">Actinophytocola xanthii</name>
    <dbReference type="NCBI Taxonomy" id="1912961"/>
    <lineage>
        <taxon>Bacteria</taxon>
        <taxon>Bacillati</taxon>
        <taxon>Actinomycetota</taxon>
        <taxon>Actinomycetes</taxon>
        <taxon>Pseudonocardiales</taxon>
        <taxon>Pseudonocardiaceae</taxon>
    </lineage>
</organism>
<evidence type="ECO:0000313" key="7">
    <source>
        <dbReference type="Proteomes" id="UP000185596"/>
    </source>
</evidence>
<dbReference type="InterPro" id="IPR025559">
    <property type="entry name" value="Eis_dom"/>
</dbReference>
<feature type="binding site" evidence="3">
    <location>
        <begin position="124"/>
        <end position="125"/>
    </location>
    <ligand>
        <name>acetyl-CoA</name>
        <dbReference type="ChEBI" id="CHEBI:57288"/>
    </ligand>
</feature>
<protein>
    <submittedName>
        <fullName evidence="6">Uncharacterized protein</fullName>
    </submittedName>
</protein>
<comment type="caution">
    <text evidence="6">The sequence shown here is derived from an EMBL/GenBank/DDBJ whole genome shotgun (WGS) entry which is preliminary data.</text>
</comment>
<gene>
    <name evidence="6" type="ORF">BU204_07950</name>
</gene>
<dbReference type="InterPro" id="IPR041380">
    <property type="entry name" value="Acetyltransf_17"/>
</dbReference>
<dbReference type="NCBIfam" id="NF002367">
    <property type="entry name" value="PRK01346.1-4"/>
    <property type="match status" value="1"/>
</dbReference>
<dbReference type="Pfam" id="PF13527">
    <property type="entry name" value="Acetyltransf_9"/>
    <property type="match status" value="1"/>
</dbReference>
<dbReference type="GO" id="GO:0030649">
    <property type="term" value="P:aminoglycoside antibiotic catabolic process"/>
    <property type="evidence" value="ECO:0007669"/>
    <property type="project" value="TreeGrafter"/>
</dbReference>
<dbReference type="PANTHER" id="PTHR37817:SF1">
    <property type="entry name" value="N-ACETYLTRANSFERASE EIS"/>
    <property type="match status" value="1"/>
</dbReference>
<keyword evidence="1 3" id="KW-0808">Transferase</keyword>
<dbReference type="SUPFAM" id="SSF55718">
    <property type="entry name" value="SCP-like"/>
    <property type="match status" value="1"/>
</dbReference>
<comment type="subunit">
    <text evidence="3">Homohexamer; trimer of dimers.</text>
</comment>
<feature type="binding site" evidence="3">
    <location>
        <begin position="88"/>
        <end position="90"/>
    </location>
    <ligand>
        <name>acetyl-CoA</name>
        <dbReference type="ChEBI" id="CHEBI:57288"/>
    </ligand>
</feature>
<dbReference type="EMBL" id="MSIE01000011">
    <property type="protein sequence ID" value="OLF18161.1"/>
    <property type="molecule type" value="Genomic_DNA"/>
</dbReference>
<dbReference type="InterPro" id="IPR022902">
    <property type="entry name" value="NAcTrfase_Eis"/>
</dbReference>
<evidence type="ECO:0000313" key="6">
    <source>
        <dbReference type="EMBL" id="OLF18161.1"/>
    </source>
</evidence>
<dbReference type="HAMAP" id="MF_01812">
    <property type="entry name" value="Eis"/>
    <property type="match status" value="1"/>
</dbReference>